<dbReference type="EMBL" id="CM003109">
    <property type="protein sequence ID" value="KUI74314.1"/>
    <property type="molecule type" value="Genomic_DNA"/>
</dbReference>
<name>A0A194WD38_CYTMA</name>
<evidence type="ECO:0000313" key="3">
    <source>
        <dbReference type="EMBL" id="KUI74314.1"/>
    </source>
</evidence>
<accession>A0A194WD38</accession>
<dbReference type="Pfam" id="PF13391">
    <property type="entry name" value="HNH_2"/>
    <property type="match status" value="1"/>
</dbReference>
<organism evidence="3 4">
    <name type="scientific">Cytospora mali</name>
    <name type="common">Apple Valsa canker fungus</name>
    <name type="synonym">Valsa mali</name>
    <dbReference type="NCBI Taxonomy" id="578113"/>
    <lineage>
        <taxon>Eukaryota</taxon>
        <taxon>Fungi</taxon>
        <taxon>Dikarya</taxon>
        <taxon>Ascomycota</taxon>
        <taxon>Pezizomycotina</taxon>
        <taxon>Sordariomycetes</taxon>
        <taxon>Sordariomycetidae</taxon>
        <taxon>Diaporthales</taxon>
        <taxon>Cytosporaceae</taxon>
        <taxon>Cytospora</taxon>
    </lineage>
</organism>
<dbReference type="OrthoDB" id="2142759at2759"/>
<sequence length="475" mass="52464">MSLTKLQRSKSWNVDFFNFSLRVGGVFQCADMLSVADIAHELNICFVCNLPPDESPASLVPALLLKAKSAQKLIILDQDDENPFPTPTTDTCVYRQPNMVERRSDQRYIDIGSKSTDARFADFPTRSSSQSRAVSQSRTSSLKRDSSHSSRSTSPAKTVTTIPDKLSLIPQNERTEMNRIMNQYAANVLLSCPSCVITGEGSYLGFQGPGLEAAHIVPQSHWNVYPINGCVPDPSDFEELKLAWRGTWDADGNGIMLLSTLHRCFNARLIAFHPKTHIIRAFINYSTINKYHGQKVELPPLVPEAVWQHHWDVCCLENTVGATLAWPNSLTDIPELPSPKARKLDYGEPTKQGLSSKATDSQANSQATDTPATDSEAFSQFMYNRAHPPSPPLSERAKEGGLWPFGKQTLNDPDTVQQVLGGEQVLEEINEYGRGRPRKRKQCTASKQQAEGLDGAHGAKKQKLELSPGTPSTGL</sequence>
<reference evidence="3" key="1">
    <citation type="submission" date="2014-12" db="EMBL/GenBank/DDBJ databases">
        <title>Genome Sequence of Valsa Canker Pathogens Uncovers a Specific Adaption of Colonization on Woody Bark.</title>
        <authorList>
            <person name="Yin Z."/>
            <person name="Liu H."/>
            <person name="Gao X."/>
            <person name="Li Z."/>
            <person name="Song N."/>
            <person name="Ke X."/>
            <person name="Dai Q."/>
            <person name="Wu Y."/>
            <person name="Sun Y."/>
            <person name="Xu J.-R."/>
            <person name="Kang Z.K."/>
            <person name="Wang L."/>
            <person name="Huang L."/>
        </authorList>
    </citation>
    <scope>NUCLEOTIDE SEQUENCE [LARGE SCALE GENOMIC DNA]</scope>
    <source>
        <strain evidence="3">03-8</strain>
    </source>
</reference>
<dbReference type="InterPro" id="IPR003615">
    <property type="entry name" value="HNH_nuc"/>
</dbReference>
<dbReference type="AlphaFoldDB" id="A0A194WD38"/>
<feature type="region of interest" description="Disordered" evidence="1">
    <location>
        <begin position="119"/>
        <end position="160"/>
    </location>
</feature>
<keyword evidence="4" id="KW-1185">Reference proteome</keyword>
<evidence type="ECO:0000259" key="2">
    <source>
        <dbReference type="Pfam" id="PF13391"/>
    </source>
</evidence>
<feature type="region of interest" description="Disordered" evidence="1">
    <location>
        <begin position="337"/>
        <end position="410"/>
    </location>
</feature>
<feature type="domain" description="HNH nuclease" evidence="2">
    <location>
        <begin position="195"/>
        <end position="273"/>
    </location>
</feature>
<protein>
    <recommendedName>
        <fullName evidence="2">HNH nuclease domain-containing protein</fullName>
    </recommendedName>
</protein>
<feature type="region of interest" description="Disordered" evidence="1">
    <location>
        <begin position="430"/>
        <end position="475"/>
    </location>
</feature>
<gene>
    <name evidence="3" type="ORF">VM1G_09917</name>
</gene>
<evidence type="ECO:0000256" key="1">
    <source>
        <dbReference type="SAM" id="MobiDB-lite"/>
    </source>
</evidence>
<feature type="compositionally biased region" description="Low complexity" evidence="1">
    <location>
        <begin position="125"/>
        <end position="140"/>
    </location>
</feature>
<proteinExistence type="predicted"/>
<dbReference type="Proteomes" id="UP000078559">
    <property type="component" value="Chromosome 12"/>
</dbReference>
<feature type="compositionally biased region" description="Polar residues" evidence="1">
    <location>
        <begin position="352"/>
        <end position="382"/>
    </location>
</feature>
<evidence type="ECO:0000313" key="4">
    <source>
        <dbReference type="Proteomes" id="UP000078559"/>
    </source>
</evidence>